<keyword evidence="2" id="KW-1185">Reference proteome</keyword>
<protein>
    <submittedName>
        <fullName evidence="1">Uncharacterized protein</fullName>
    </submittedName>
</protein>
<proteinExistence type="predicted"/>
<sequence>MLSPINVLSYTAFYSTVHIFVEKCIVPFFDFKAVEALNENDRIDLPEKVPSCINGLITGLLGLYVIFWDCAFKFDVINPYSPILDTLFSNYVGYTIYDLCIMSTKTKEDSTMWIHHIVGLVGASLMPFFQKGAFFPVLFTITEVTVIPGNLVWLLQRLNKKDTSLYEVALALRAAAFIVFRPFAAPFCLYYAINNPGPLAPYAATILRTYVDADGKLPDNTIALINWNEKMQILQSNLVEIPKIVPILSIIFIALLGFLNLVWSLVVAYNYAIRVVSLFRKERISDENPISSDKKVD</sequence>
<accession>A0ACC2TZP8</accession>
<comment type="caution">
    <text evidence="1">The sequence shown here is derived from an EMBL/GenBank/DDBJ whole genome shotgun (WGS) entry which is preliminary data.</text>
</comment>
<gene>
    <name evidence="1" type="ORF">DSO57_1028533</name>
</gene>
<evidence type="ECO:0000313" key="2">
    <source>
        <dbReference type="Proteomes" id="UP001165960"/>
    </source>
</evidence>
<reference evidence="1" key="1">
    <citation type="submission" date="2022-04" db="EMBL/GenBank/DDBJ databases">
        <title>Genome of the entomopathogenic fungus Entomophthora muscae.</title>
        <authorList>
            <person name="Elya C."/>
            <person name="Lovett B.R."/>
            <person name="Lee E."/>
            <person name="Macias A.M."/>
            <person name="Hajek A.E."/>
            <person name="De Bivort B.L."/>
            <person name="Kasson M.T."/>
            <person name="De Fine Licht H.H."/>
            <person name="Stajich J.E."/>
        </authorList>
    </citation>
    <scope>NUCLEOTIDE SEQUENCE</scope>
    <source>
        <strain evidence="1">Berkeley</strain>
    </source>
</reference>
<name>A0ACC2TZP8_9FUNG</name>
<evidence type="ECO:0000313" key="1">
    <source>
        <dbReference type="EMBL" id="KAJ9080107.1"/>
    </source>
</evidence>
<dbReference type="Proteomes" id="UP001165960">
    <property type="component" value="Unassembled WGS sequence"/>
</dbReference>
<dbReference type="EMBL" id="QTSX02001602">
    <property type="protein sequence ID" value="KAJ9080107.1"/>
    <property type="molecule type" value="Genomic_DNA"/>
</dbReference>
<organism evidence="1 2">
    <name type="scientific">Entomophthora muscae</name>
    <dbReference type="NCBI Taxonomy" id="34485"/>
    <lineage>
        <taxon>Eukaryota</taxon>
        <taxon>Fungi</taxon>
        <taxon>Fungi incertae sedis</taxon>
        <taxon>Zoopagomycota</taxon>
        <taxon>Entomophthoromycotina</taxon>
        <taxon>Entomophthoromycetes</taxon>
        <taxon>Entomophthorales</taxon>
        <taxon>Entomophthoraceae</taxon>
        <taxon>Entomophthora</taxon>
    </lineage>
</organism>